<dbReference type="PANTHER" id="PTHR43742:SF9">
    <property type="entry name" value="TETRATHIONATE REDUCTASE SUBUNIT A"/>
    <property type="match status" value="1"/>
</dbReference>
<dbReference type="GO" id="GO:0016491">
    <property type="term" value="F:oxidoreductase activity"/>
    <property type="evidence" value="ECO:0007669"/>
    <property type="project" value="UniProtKB-KW"/>
</dbReference>
<protein>
    <submittedName>
        <fullName evidence="6">Molybdopterin dinucleotide-binding region domain protein</fullName>
    </submittedName>
</protein>
<feature type="domain" description="Molybdopterin dinucleotide-binding" evidence="5">
    <location>
        <begin position="12"/>
        <end position="98"/>
    </location>
</feature>
<keyword evidence="4" id="KW-0560">Oxidoreductase</keyword>
<keyword evidence="1" id="KW-0004">4Fe-4S</keyword>
<dbReference type="PANTHER" id="PTHR43742">
    <property type="entry name" value="TRIMETHYLAMINE-N-OXIDE REDUCTASE"/>
    <property type="match status" value="1"/>
</dbReference>
<evidence type="ECO:0000256" key="1">
    <source>
        <dbReference type="ARBA" id="ARBA00022485"/>
    </source>
</evidence>
<evidence type="ECO:0000256" key="3">
    <source>
        <dbReference type="ARBA" id="ARBA00022729"/>
    </source>
</evidence>
<dbReference type="EMBL" id="AUZX01005025">
    <property type="protein sequence ID" value="EQD69337.1"/>
    <property type="molecule type" value="Genomic_DNA"/>
</dbReference>
<evidence type="ECO:0000259" key="5">
    <source>
        <dbReference type="Pfam" id="PF01568"/>
    </source>
</evidence>
<dbReference type="Gene3D" id="2.40.40.20">
    <property type="match status" value="1"/>
</dbReference>
<comment type="caution">
    <text evidence="6">The sequence shown here is derived from an EMBL/GenBank/DDBJ whole genome shotgun (WGS) entry which is preliminary data.</text>
</comment>
<proteinExistence type="predicted"/>
<sequence>MSDLDPVSRYPLLLSTHKQPIHSKSRTIADPWLLELMPEAFIEMNPLDAQRLDIQSGDQVRVVSATNARGMTGRIRLISGIRPGVITFPAAFGHWQYGSGRWRVNGRSFEGDPTRNAPVRLNAVMRLDPDLAAPDGWTIGLEDPVGGGADYYDTRVRVEKV</sequence>
<dbReference type="InterPro" id="IPR009010">
    <property type="entry name" value="Asp_de-COase-like_dom_sf"/>
</dbReference>
<gene>
    <name evidence="6" type="ORF">B1A_06950</name>
</gene>
<dbReference type="GO" id="GO:0051539">
    <property type="term" value="F:4 iron, 4 sulfur cluster binding"/>
    <property type="evidence" value="ECO:0007669"/>
    <property type="project" value="UniProtKB-KW"/>
</dbReference>
<dbReference type="AlphaFoldDB" id="T1BI53"/>
<dbReference type="InterPro" id="IPR006657">
    <property type="entry name" value="MoPterin_dinucl-bd_dom"/>
</dbReference>
<organism evidence="6">
    <name type="scientific">mine drainage metagenome</name>
    <dbReference type="NCBI Taxonomy" id="410659"/>
    <lineage>
        <taxon>unclassified sequences</taxon>
        <taxon>metagenomes</taxon>
        <taxon>ecological metagenomes</taxon>
    </lineage>
</organism>
<evidence type="ECO:0000313" key="6">
    <source>
        <dbReference type="EMBL" id="EQD69337.1"/>
    </source>
</evidence>
<accession>T1BI53</accession>
<evidence type="ECO:0000256" key="2">
    <source>
        <dbReference type="ARBA" id="ARBA00022505"/>
    </source>
</evidence>
<name>T1BI53_9ZZZZ</name>
<evidence type="ECO:0000256" key="4">
    <source>
        <dbReference type="ARBA" id="ARBA00023002"/>
    </source>
</evidence>
<dbReference type="Pfam" id="PF01568">
    <property type="entry name" value="Molydop_binding"/>
    <property type="match status" value="1"/>
</dbReference>
<dbReference type="SUPFAM" id="SSF50692">
    <property type="entry name" value="ADC-like"/>
    <property type="match status" value="1"/>
</dbReference>
<keyword evidence="1" id="KW-0411">Iron-sulfur</keyword>
<reference evidence="6" key="2">
    <citation type="journal article" date="2014" name="ISME J.">
        <title>Microbial stratification in low pH oxic and suboxic macroscopic growths along an acid mine drainage.</title>
        <authorList>
            <person name="Mendez-Garcia C."/>
            <person name="Mesa V."/>
            <person name="Sprenger R.R."/>
            <person name="Richter M."/>
            <person name="Diez M.S."/>
            <person name="Solano J."/>
            <person name="Bargiela R."/>
            <person name="Golyshina O.V."/>
            <person name="Manteca A."/>
            <person name="Ramos J.L."/>
            <person name="Gallego J.R."/>
            <person name="Llorente I."/>
            <person name="Martins Dos Santos V.A."/>
            <person name="Jensen O.N."/>
            <person name="Pelaez A.I."/>
            <person name="Sanchez J."/>
            <person name="Ferrer M."/>
        </authorList>
    </citation>
    <scope>NUCLEOTIDE SEQUENCE</scope>
</reference>
<keyword evidence="1" id="KW-0408">Iron</keyword>
<reference evidence="6" key="1">
    <citation type="submission" date="2013-08" db="EMBL/GenBank/DDBJ databases">
        <authorList>
            <person name="Mendez C."/>
            <person name="Richter M."/>
            <person name="Ferrer M."/>
            <person name="Sanchez J."/>
        </authorList>
    </citation>
    <scope>NUCLEOTIDE SEQUENCE</scope>
</reference>
<keyword evidence="2" id="KW-0500">Molybdenum</keyword>
<keyword evidence="1" id="KW-0479">Metal-binding</keyword>
<dbReference type="GO" id="GO:0043546">
    <property type="term" value="F:molybdopterin cofactor binding"/>
    <property type="evidence" value="ECO:0007669"/>
    <property type="project" value="InterPro"/>
</dbReference>
<dbReference type="InterPro" id="IPR050612">
    <property type="entry name" value="Prok_Mopterin_Oxidored"/>
</dbReference>
<keyword evidence="3" id="KW-0732">Signal</keyword>